<dbReference type="Proteomes" id="UP000501568">
    <property type="component" value="Chromosome"/>
</dbReference>
<name>A0A6G6Y3U9_9SPHN</name>
<dbReference type="AlphaFoldDB" id="A0A6G6Y3U9"/>
<reference evidence="1 2" key="1">
    <citation type="submission" date="2020-02" db="EMBL/GenBank/DDBJ databases">
        <authorList>
            <person name="Zheng R.K."/>
            <person name="Sun C.M."/>
        </authorList>
    </citation>
    <scope>NUCLEOTIDE SEQUENCE [LARGE SCALE GENOMIC DNA]</scope>
    <source>
        <strain evidence="2">zrk23</strain>
    </source>
</reference>
<evidence type="ECO:0000313" key="2">
    <source>
        <dbReference type="Proteomes" id="UP000501568"/>
    </source>
</evidence>
<dbReference type="KEGG" id="spzr:G5C33_06580"/>
<protein>
    <submittedName>
        <fullName evidence="1">HPr-rel-A system PqqD family peptide chaperone</fullName>
    </submittedName>
</protein>
<dbReference type="InterPro" id="IPR027599">
    <property type="entry name" value="PqqD-rel_X"/>
</dbReference>
<accession>A0A6G6Y3U9</accession>
<dbReference type="EMBL" id="CP049109">
    <property type="protein sequence ID" value="QIG79487.1"/>
    <property type="molecule type" value="Genomic_DNA"/>
</dbReference>
<proteinExistence type="predicted"/>
<dbReference type="NCBIfam" id="TIGR04353">
    <property type="entry name" value="PqqD_rel_X"/>
    <property type="match status" value="1"/>
</dbReference>
<gene>
    <name evidence="1" type="ORF">G5C33_06580</name>
</gene>
<organism evidence="1 2">
    <name type="scientific">Stakelama tenebrarum</name>
    <dbReference type="NCBI Taxonomy" id="2711215"/>
    <lineage>
        <taxon>Bacteria</taxon>
        <taxon>Pseudomonadati</taxon>
        <taxon>Pseudomonadota</taxon>
        <taxon>Alphaproteobacteria</taxon>
        <taxon>Sphingomonadales</taxon>
        <taxon>Sphingomonadaceae</taxon>
        <taxon>Stakelama</taxon>
    </lineage>
</organism>
<evidence type="ECO:0000313" key="1">
    <source>
        <dbReference type="EMBL" id="QIG79487.1"/>
    </source>
</evidence>
<sequence length="108" mass="11686">MKKNSPSTGSGQTEVEVNESPFYLAAASETLRIVPLDTLTVLYHRASGMTHVVDSPVPEILETLGNEAMTSVDLLARLSERFDLGDADPATLALRLDEMVASGLVERR</sequence>
<keyword evidence="2" id="KW-1185">Reference proteome</keyword>